<dbReference type="Gene3D" id="3.40.190.290">
    <property type="match status" value="1"/>
</dbReference>
<sequence>MQFSLEQLEAFVAAADEGSFSAAGRHLGKAQSAVSTAVANLEIDLGVSLFDRGGKLPLLTLEGETLLREARSILLRCAELRDRAWACADGEGGVVRLAVDEVVPHELMLEVLVEFGRRYPGVELEILYGVLGDVLGMVQSGRADLGMLVPVGPPPREVPHRLAGALGFSPVVGSSHPLATLTEVSAADLAAHRQLVITSRGGDKAPEEMVFGSRIWKVEGSYMIRDLLLQGVGWGMVADHLIEDDLRAGRLVVLPVVGVFSGHADPVYVLRASGSALGAAGRWLAEALERAVAAKE</sequence>
<dbReference type="FunFam" id="1.10.10.10:FF:000001">
    <property type="entry name" value="LysR family transcriptional regulator"/>
    <property type="match status" value="1"/>
</dbReference>
<feature type="domain" description="HTH lysR-type" evidence="5">
    <location>
        <begin position="3"/>
        <end position="60"/>
    </location>
</feature>
<protein>
    <submittedName>
        <fullName evidence="6">Transcriptional regulator, LysR family</fullName>
    </submittedName>
</protein>
<keyword evidence="7" id="KW-1185">Reference proteome</keyword>
<dbReference type="Pfam" id="PF03466">
    <property type="entry name" value="LysR_substrate"/>
    <property type="match status" value="1"/>
</dbReference>
<evidence type="ECO:0000256" key="4">
    <source>
        <dbReference type="ARBA" id="ARBA00023163"/>
    </source>
</evidence>
<dbReference type="PROSITE" id="PS50931">
    <property type="entry name" value="HTH_LYSR"/>
    <property type="match status" value="1"/>
</dbReference>
<keyword evidence="3" id="KW-0238">DNA-binding</keyword>
<dbReference type="InterPro" id="IPR005119">
    <property type="entry name" value="LysR_subst-bd"/>
</dbReference>
<evidence type="ECO:0000313" key="6">
    <source>
        <dbReference type="EMBL" id="BBD08844.1"/>
    </source>
</evidence>
<dbReference type="GO" id="GO:0003700">
    <property type="term" value="F:DNA-binding transcription factor activity"/>
    <property type="evidence" value="ECO:0007669"/>
    <property type="project" value="InterPro"/>
</dbReference>
<dbReference type="PANTHER" id="PTHR30126:SF91">
    <property type="entry name" value="LYSR FAMILY TRANSCRIPTIONAL REGULATOR"/>
    <property type="match status" value="1"/>
</dbReference>
<dbReference type="InterPro" id="IPR036388">
    <property type="entry name" value="WH-like_DNA-bd_sf"/>
</dbReference>
<dbReference type="InterPro" id="IPR000847">
    <property type="entry name" value="LysR_HTH_N"/>
</dbReference>
<dbReference type="RefSeq" id="WP_126379283.1">
    <property type="nucleotide sequence ID" value="NZ_AP017378.1"/>
</dbReference>
<proteinExistence type="inferred from homology"/>
<keyword evidence="2" id="KW-0805">Transcription regulation</keyword>
<evidence type="ECO:0000256" key="2">
    <source>
        <dbReference type="ARBA" id="ARBA00023015"/>
    </source>
</evidence>
<dbReference type="AlphaFoldDB" id="A0A2Z6B020"/>
<dbReference type="CDD" id="cd05466">
    <property type="entry name" value="PBP2_LTTR_substrate"/>
    <property type="match status" value="1"/>
</dbReference>
<dbReference type="Gene3D" id="1.10.10.10">
    <property type="entry name" value="Winged helix-like DNA-binding domain superfamily/Winged helix DNA-binding domain"/>
    <property type="match status" value="1"/>
</dbReference>
<dbReference type="SUPFAM" id="SSF53850">
    <property type="entry name" value="Periplasmic binding protein-like II"/>
    <property type="match status" value="1"/>
</dbReference>
<gene>
    <name evidence="6" type="ORF">DFE_2118</name>
</gene>
<evidence type="ECO:0000259" key="5">
    <source>
        <dbReference type="PROSITE" id="PS50931"/>
    </source>
</evidence>
<dbReference type="SUPFAM" id="SSF46785">
    <property type="entry name" value="Winged helix' DNA-binding domain"/>
    <property type="match status" value="1"/>
</dbReference>
<name>A0A2Z6B020_9BACT</name>
<dbReference type="GO" id="GO:0000976">
    <property type="term" value="F:transcription cis-regulatory region binding"/>
    <property type="evidence" value="ECO:0007669"/>
    <property type="project" value="TreeGrafter"/>
</dbReference>
<dbReference type="Pfam" id="PF00126">
    <property type="entry name" value="HTH_1"/>
    <property type="match status" value="1"/>
</dbReference>
<accession>A0A2Z6B020</accession>
<dbReference type="PRINTS" id="PR00039">
    <property type="entry name" value="HTHLYSR"/>
</dbReference>
<organism evidence="6 7">
    <name type="scientific">Desulfovibrio ferrophilus</name>
    <dbReference type="NCBI Taxonomy" id="241368"/>
    <lineage>
        <taxon>Bacteria</taxon>
        <taxon>Pseudomonadati</taxon>
        <taxon>Thermodesulfobacteriota</taxon>
        <taxon>Desulfovibrionia</taxon>
        <taxon>Desulfovibrionales</taxon>
        <taxon>Desulfovibrionaceae</taxon>
        <taxon>Desulfovibrio</taxon>
    </lineage>
</organism>
<dbReference type="OrthoDB" id="196624at2"/>
<keyword evidence="4" id="KW-0804">Transcription</keyword>
<dbReference type="KEGG" id="dfl:DFE_2118"/>
<dbReference type="PANTHER" id="PTHR30126">
    <property type="entry name" value="HTH-TYPE TRANSCRIPTIONAL REGULATOR"/>
    <property type="match status" value="1"/>
</dbReference>
<dbReference type="EMBL" id="AP017378">
    <property type="protein sequence ID" value="BBD08844.1"/>
    <property type="molecule type" value="Genomic_DNA"/>
</dbReference>
<evidence type="ECO:0000313" key="7">
    <source>
        <dbReference type="Proteomes" id="UP000269883"/>
    </source>
</evidence>
<evidence type="ECO:0000256" key="3">
    <source>
        <dbReference type="ARBA" id="ARBA00023125"/>
    </source>
</evidence>
<dbReference type="InterPro" id="IPR036390">
    <property type="entry name" value="WH_DNA-bd_sf"/>
</dbReference>
<evidence type="ECO:0000256" key="1">
    <source>
        <dbReference type="ARBA" id="ARBA00009437"/>
    </source>
</evidence>
<dbReference type="Proteomes" id="UP000269883">
    <property type="component" value="Chromosome"/>
</dbReference>
<comment type="similarity">
    <text evidence="1">Belongs to the LysR transcriptional regulatory family.</text>
</comment>
<reference evidence="6 7" key="1">
    <citation type="journal article" date="2018" name="Sci. Adv.">
        <title>Multi-heme cytochromes provide a pathway for survival in energy-limited environments.</title>
        <authorList>
            <person name="Deng X."/>
            <person name="Dohmae N."/>
            <person name="Nealson K.H."/>
            <person name="Hashimoto K."/>
            <person name="Okamoto A."/>
        </authorList>
    </citation>
    <scope>NUCLEOTIDE SEQUENCE [LARGE SCALE GENOMIC DNA]</scope>
    <source>
        <strain evidence="6 7">IS5</strain>
    </source>
</reference>